<sequence>MKYKKYLMWAGLILTMCLVGLVTTQPLLIKAIYAKYKSTDQFLTFEGDARIKYEQGAEQYAVTLNNSLDESQKAVEVALGAKFKKPISIYICSSQDVFNEYVYLSKNVRGAVYWGKLFLSPGAFNRGSLAKLTKHELTHYLFYTHLGERAHIEGIPLWFREGIAEFVANGGPKFTQGRSIQRFLSVKERESYLSGSLDFWFTTEDPSDAVSNGTVNWVLYKVGALLVHYLHDLSPQQFEELIKKLLAGQRFEKAVYSEYGRDIQTLRSEFTKYIQNAH</sequence>
<dbReference type="SUPFAM" id="SSF55486">
    <property type="entry name" value="Metalloproteases ('zincins'), catalytic domain"/>
    <property type="match status" value="1"/>
</dbReference>
<proteinExistence type="predicted"/>
<keyword evidence="3" id="KW-1185">Reference proteome</keyword>
<dbReference type="Gene3D" id="1.10.390.20">
    <property type="match status" value="1"/>
</dbReference>
<dbReference type="Pfam" id="PF13485">
    <property type="entry name" value="Peptidase_MA_2"/>
    <property type="match status" value="1"/>
</dbReference>
<dbReference type="InterPro" id="IPR039568">
    <property type="entry name" value="Peptidase_MA-like_dom"/>
</dbReference>
<dbReference type="RefSeq" id="WP_236984920.1">
    <property type="nucleotide sequence ID" value="NZ_AP023086.1"/>
</dbReference>
<dbReference type="EMBL" id="AP023086">
    <property type="protein sequence ID" value="BCD99655.1"/>
    <property type="molecule type" value="Genomic_DNA"/>
</dbReference>
<evidence type="ECO:0000313" key="2">
    <source>
        <dbReference type="EMBL" id="BCD99655.1"/>
    </source>
</evidence>
<reference evidence="2 3" key="1">
    <citation type="journal article" date="2022" name="IScience">
        <title>An ultrasensitive nanofiber-based assay for enzymatic hydrolysis and deep-sea microbial degradation of cellulose.</title>
        <authorList>
            <person name="Tsudome M."/>
            <person name="Tachioka M."/>
            <person name="Miyazaki M."/>
            <person name="Uchimura K."/>
            <person name="Tsuda M."/>
            <person name="Takaki Y."/>
            <person name="Deguchi S."/>
        </authorList>
    </citation>
    <scope>NUCLEOTIDE SEQUENCE [LARGE SCALE GENOMIC DNA]</scope>
    <source>
        <strain evidence="2 3">GE09</strain>
    </source>
</reference>
<dbReference type="AlphaFoldDB" id="A0AAN1WL85"/>
<protein>
    <recommendedName>
        <fullName evidence="1">Peptidase MA-like domain-containing protein</fullName>
    </recommendedName>
</protein>
<dbReference type="Proteomes" id="UP001320119">
    <property type="component" value="Chromosome"/>
</dbReference>
<organism evidence="2 3">
    <name type="scientific">Marinagarivorans cellulosilyticus</name>
    <dbReference type="NCBI Taxonomy" id="2721545"/>
    <lineage>
        <taxon>Bacteria</taxon>
        <taxon>Pseudomonadati</taxon>
        <taxon>Pseudomonadota</taxon>
        <taxon>Gammaproteobacteria</taxon>
        <taxon>Cellvibrionales</taxon>
        <taxon>Cellvibrionaceae</taxon>
        <taxon>Marinagarivorans</taxon>
    </lineage>
</organism>
<accession>A0AAN1WL85</accession>
<evidence type="ECO:0000259" key="1">
    <source>
        <dbReference type="Pfam" id="PF13485"/>
    </source>
</evidence>
<evidence type="ECO:0000313" key="3">
    <source>
        <dbReference type="Proteomes" id="UP001320119"/>
    </source>
</evidence>
<dbReference type="KEGG" id="marq:MARGE09_P3857"/>
<name>A0AAN1WL85_9GAMM</name>
<feature type="domain" description="Peptidase MA-like" evidence="1">
    <location>
        <begin position="79"/>
        <end position="275"/>
    </location>
</feature>
<gene>
    <name evidence="2" type="ORF">MARGE09_P3857</name>
</gene>